<evidence type="ECO:0000256" key="1">
    <source>
        <dbReference type="ARBA" id="ARBA00010088"/>
    </source>
</evidence>
<keyword evidence="2" id="KW-0378">Hydrolase</keyword>
<evidence type="ECO:0000256" key="3">
    <source>
        <dbReference type="SAM" id="SignalP"/>
    </source>
</evidence>
<name>A0ABQ3HI09_9ACTN</name>
<dbReference type="EMBL" id="BNAD01000004">
    <property type="protein sequence ID" value="GHE17186.1"/>
    <property type="molecule type" value="Genomic_DNA"/>
</dbReference>
<protein>
    <recommendedName>
        <fullName evidence="4">AB hydrolase-1 domain-containing protein</fullName>
    </recommendedName>
</protein>
<evidence type="ECO:0000256" key="2">
    <source>
        <dbReference type="ARBA" id="ARBA00022801"/>
    </source>
</evidence>
<dbReference type="Gene3D" id="3.40.50.1820">
    <property type="entry name" value="alpha/beta hydrolase"/>
    <property type="match status" value="1"/>
</dbReference>
<dbReference type="Proteomes" id="UP000597341">
    <property type="component" value="Unassembled WGS sequence"/>
</dbReference>
<evidence type="ECO:0000313" key="6">
    <source>
        <dbReference type="Proteomes" id="UP000597341"/>
    </source>
</evidence>
<dbReference type="RefSeq" id="WP_191279143.1">
    <property type="nucleotide sequence ID" value="NZ_BNAD01000004.1"/>
</dbReference>
<organism evidence="5 6">
    <name type="scientific">Nocardioides flavus</name>
    <name type="common">ex Wang et al. 2016</name>
    <dbReference type="NCBI Taxonomy" id="2058780"/>
    <lineage>
        <taxon>Bacteria</taxon>
        <taxon>Bacillati</taxon>
        <taxon>Actinomycetota</taxon>
        <taxon>Actinomycetes</taxon>
        <taxon>Propionibacteriales</taxon>
        <taxon>Nocardioidaceae</taxon>
        <taxon>Nocardioides</taxon>
    </lineage>
</organism>
<dbReference type="PANTHER" id="PTHR43248:SF2">
    <property type="entry name" value="PROLYL AMINOPEPTIDASE"/>
    <property type="match status" value="1"/>
</dbReference>
<dbReference type="InterPro" id="IPR000073">
    <property type="entry name" value="AB_hydrolase_1"/>
</dbReference>
<feature type="domain" description="AB hydrolase-1" evidence="4">
    <location>
        <begin position="76"/>
        <end position="170"/>
    </location>
</feature>
<comment type="similarity">
    <text evidence="1">Belongs to the peptidase S33 family.</text>
</comment>
<dbReference type="SUPFAM" id="SSF53474">
    <property type="entry name" value="alpha/beta-Hydrolases"/>
    <property type="match status" value="1"/>
</dbReference>
<dbReference type="InterPro" id="IPR029058">
    <property type="entry name" value="AB_hydrolase_fold"/>
</dbReference>
<accession>A0ABQ3HI09</accession>
<sequence>MKNIAPRVAAVTLALVTAASTALATPTPSAAGAQDTVVEGLHDVGGHRLFLTCSGSGSPTVVYMHGAVWDADTVPHANALAIRDLLDEDHHVCLYDRRNVGLSETVDAVQQPKDALRDLERLLGAAGVEPPYVLLGASFGGLLSYLYANEHPDQVAGMVLLDSMFPDELQFDRYFPRLDRYQSFHRSDMCCEVERISHWKAMKKAARHIGREPRIPVTYLASAQEPWGGLGIPEYDDNIIAALEGYVGRFAPGELRWVDAPHFMEPFVPDEIAAAVRDVADRARR</sequence>
<keyword evidence="6" id="KW-1185">Reference proteome</keyword>
<keyword evidence="3" id="KW-0732">Signal</keyword>
<dbReference type="InterPro" id="IPR051601">
    <property type="entry name" value="Serine_prot/Carboxylest_S33"/>
</dbReference>
<reference evidence="6" key="1">
    <citation type="journal article" date="2019" name="Int. J. Syst. Evol. Microbiol.">
        <title>The Global Catalogue of Microorganisms (GCM) 10K type strain sequencing project: providing services to taxonomists for standard genome sequencing and annotation.</title>
        <authorList>
            <consortium name="The Broad Institute Genomics Platform"/>
            <consortium name="The Broad Institute Genome Sequencing Center for Infectious Disease"/>
            <person name="Wu L."/>
            <person name="Ma J."/>
        </authorList>
    </citation>
    <scope>NUCLEOTIDE SEQUENCE [LARGE SCALE GENOMIC DNA]</scope>
    <source>
        <strain evidence="6">CGMCC 1.12791</strain>
    </source>
</reference>
<gene>
    <name evidence="5" type="ORF">GCM10011376_17960</name>
</gene>
<evidence type="ECO:0000259" key="4">
    <source>
        <dbReference type="Pfam" id="PF00561"/>
    </source>
</evidence>
<dbReference type="PANTHER" id="PTHR43248">
    <property type="entry name" value="2-SUCCINYL-6-HYDROXY-2,4-CYCLOHEXADIENE-1-CARBOXYLATE SYNTHASE"/>
    <property type="match status" value="1"/>
</dbReference>
<proteinExistence type="inferred from homology"/>
<feature type="chain" id="PRO_5045868107" description="AB hydrolase-1 domain-containing protein" evidence="3">
    <location>
        <begin position="25"/>
        <end position="285"/>
    </location>
</feature>
<feature type="signal peptide" evidence="3">
    <location>
        <begin position="1"/>
        <end position="24"/>
    </location>
</feature>
<comment type="caution">
    <text evidence="5">The sequence shown here is derived from an EMBL/GenBank/DDBJ whole genome shotgun (WGS) entry which is preliminary data.</text>
</comment>
<dbReference type="Pfam" id="PF00561">
    <property type="entry name" value="Abhydrolase_1"/>
    <property type="match status" value="1"/>
</dbReference>
<evidence type="ECO:0000313" key="5">
    <source>
        <dbReference type="EMBL" id="GHE17186.1"/>
    </source>
</evidence>